<reference evidence="2 3" key="1">
    <citation type="submission" date="2015-01" db="EMBL/GenBank/DDBJ databases">
        <title>Evolution of Trichinella species and genotypes.</title>
        <authorList>
            <person name="Korhonen P.K."/>
            <person name="Edoardo P."/>
            <person name="Giuseppe L.R."/>
            <person name="Gasser R.B."/>
        </authorList>
    </citation>
    <scope>NUCLEOTIDE SEQUENCE [LARGE SCALE GENOMIC DNA]</scope>
    <source>
        <strain evidence="2">ISS120</strain>
    </source>
</reference>
<protein>
    <submittedName>
        <fullName evidence="2">Uncharacterized protein</fullName>
    </submittedName>
</protein>
<dbReference type="EMBL" id="JYDI01000105">
    <property type="protein sequence ID" value="KRY52396.1"/>
    <property type="molecule type" value="Genomic_DNA"/>
</dbReference>
<accession>A0A0V1CTP1</accession>
<sequence>MKLQPAAGQNRRETLQKQSTRSGPGMLNNWPNKLASFDVGQRPGLMLLRDTSMRWMLQEMDGRNAEFFTITTEIAIEKCIMISDDDQTE</sequence>
<proteinExistence type="predicted"/>
<evidence type="ECO:0000256" key="1">
    <source>
        <dbReference type="SAM" id="MobiDB-lite"/>
    </source>
</evidence>
<dbReference type="AlphaFoldDB" id="A0A0V1CTP1"/>
<comment type="caution">
    <text evidence="2">The sequence shown here is derived from an EMBL/GenBank/DDBJ whole genome shotgun (WGS) entry which is preliminary data.</text>
</comment>
<feature type="region of interest" description="Disordered" evidence="1">
    <location>
        <begin position="1"/>
        <end position="29"/>
    </location>
</feature>
<keyword evidence="3" id="KW-1185">Reference proteome</keyword>
<evidence type="ECO:0000313" key="2">
    <source>
        <dbReference type="EMBL" id="KRY52396.1"/>
    </source>
</evidence>
<dbReference type="Proteomes" id="UP000054653">
    <property type="component" value="Unassembled WGS sequence"/>
</dbReference>
<gene>
    <name evidence="2" type="ORF">T03_6932</name>
</gene>
<name>A0A0V1CTP1_TRIBR</name>
<organism evidence="2 3">
    <name type="scientific">Trichinella britovi</name>
    <name type="common">Parasitic roundworm</name>
    <dbReference type="NCBI Taxonomy" id="45882"/>
    <lineage>
        <taxon>Eukaryota</taxon>
        <taxon>Metazoa</taxon>
        <taxon>Ecdysozoa</taxon>
        <taxon>Nematoda</taxon>
        <taxon>Enoplea</taxon>
        <taxon>Dorylaimia</taxon>
        <taxon>Trichinellida</taxon>
        <taxon>Trichinellidae</taxon>
        <taxon>Trichinella</taxon>
    </lineage>
</organism>
<evidence type="ECO:0000313" key="3">
    <source>
        <dbReference type="Proteomes" id="UP000054653"/>
    </source>
</evidence>